<gene>
    <name evidence="1" type="ORF">S06H3_48943</name>
</gene>
<protein>
    <submittedName>
        <fullName evidence="1">Uncharacterized protein</fullName>
    </submittedName>
</protein>
<organism evidence="1">
    <name type="scientific">marine sediment metagenome</name>
    <dbReference type="NCBI Taxonomy" id="412755"/>
    <lineage>
        <taxon>unclassified sequences</taxon>
        <taxon>metagenomes</taxon>
        <taxon>ecological metagenomes</taxon>
    </lineage>
</organism>
<evidence type="ECO:0000313" key="1">
    <source>
        <dbReference type="EMBL" id="GAI32757.1"/>
    </source>
</evidence>
<comment type="caution">
    <text evidence="1">The sequence shown here is derived from an EMBL/GenBank/DDBJ whole genome shotgun (WGS) entry which is preliminary data.</text>
</comment>
<sequence length="187" mass="21053">MKGAEWLRVELYMQTQILSGFIYQPYEGRLLDLLNGVWVRQPESRGRFIELSEVTIHYVDGKTERLPSAYINKATIQLAATSDGDLARGLGVKVGPKPYPFMQKLSAPVRLRMPAYALVGNMHCTSRQRAWHVLEEKLMFLPLTDVKIRALANGIWSNVPFVAVNREQILSLQEEETPLAPGSSPST</sequence>
<dbReference type="AlphaFoldDB" id="X1MM83"/>
<name>X1MM83_9ZZZZ</name>
<dbReference type="EMBL" id="BARV01030860">
    <property type="protein sequence ID" value="GAI32757.1"/>
    <property type="molecule type" value="Genomic_DNA"/>
</dbReference>
<reference evidence="1" key="1">
    <citation type="journal article" date="2014" name="Front. Microbiol.">
        <title>High frequency of phylogenetically diverse reductive dehalogenase-homologous genes in deep subseafloor sedimentary metagenomes.</title>
        <authorList>
            <person name="Kawai M."/>
            <person name="Futagami T."/>
            <person name="Toyoda A."/>
            <person name="Takaki Y."/>
            <person name="Nishi S."/>
            <person name="Hori S."/>
            <person name="Arai W."/>
            <person name="Tsubouchi T."/>
            <person name="Morono Y."/>
            <person name="Uchiyama I."/>
            <person name="Ito T."/>
            <person name="Fujiyama A."/>
            <person name="Inagaki F."/>
            <person name="Takami H."/>
        </authorList>
    </citation>
    <scope>NUCLEOTIDE SEQUENCE</scope>
    <source>
        <strain evidence="1">Expedition CK06-06</strain>
    </source>
</reference>
<accession>X1MM83</accession>
<proteinExistence type="predicted"/>